<dbReference type="Proteomes" id="UP000289738">
    <property type="component" value="Chromosome B10"/>
</dbReference>
<organism evidence="2 3">
    <name type="scientific">Arachis hypogaea</name>
    <name type="common">Peanut</name>
    <dbReference type="NCBI Taxonomy" id="3818"/>
    <lineage>
        <taxon>Eukaryota</taxon>
        <taxon>Viridiplantae</taxon>
        <taxon>Streptophyta</taxon>
        <taxon>Embryophyta</taxon>
        <taxon>Tracheophyta</taxon>
        <taxon>Spermatophyta</taxon>
        <taxon>Magnoliopsida</taxon>
        <taxon>eudicotyledons</taxon>
        <taxon>Gunneridae</taxon>
        <taxon>Pentapetalae</taxon>
        <taxon>rosids</taxon>
        <taxon>fabids</taxon>
        <taxon>Fabales</taxon>
        <taxon>Fabaceae</taxon>
        <taxon>Papilionoideae</taxon>
        <taxon>50 kb inversion clade</taxon>
        <taxon>dalbergioids sensu lato</taxon>
        <taxon>Dalbergieae</taxon>
        <taxon>Pterocarpus clade</taxon>
        <taxon>Arachis</taxon>
    </lineage>
</organism>
<dbReference type="AlphaFoldDB" id="A0A444X855"/>
<protein>
    <submittedName>
        <fullName evidence="2">Uncharacterized protein</fullName>
    </submittedName>
</protein>
<gene>
    <name evidence="2" type="ORF">Ahy_B10g105504</name>
</gene>
<accession>A0A444X855</accession>
<evidence type="ECO:0000313" key="3">
    <source>
        <dbReference type="Proteomes" id="UP000289738"/>
    </source>
</evidence>
<reference evidence="2 3" key="1">
    <citation type="submission" date="2019-01" db="EMBL/GenBank/DDBJ databases">
        <title>Sequencing of cultivated peanut Arachis hypogaea provides insights into genome evolution and oil improvement.</title>
        <authorList>
            <person name="Chen X."/>
        </authorList>
    </citation>
    <scope>NUCLEOTIDE SEQUENCE [LARGE SCALE GENOMIC DNA]</scope>
    <source>
        <strain evidence="3">cv. Fuhuasheng</strain>
        <tissue evidence="2">Leaves</tissue>
    </source>
</reference>
<evidence type="ECO:0000313" key="2">
    <source>
        <dbReference type="EMBL" id="RYQ85877.1"/>
    </source>
</evidence>
<name>A0A444X855_ARAHY</name>
<evidence type="ECO:0000256" key="1">
    <source>
        <dbReference type="SAM" id="MobiDB-lite"/>
    </source>
</evidence>
<proteinExistence type="predicted"/>
<comment type="caution">
    <text evidence="2">The sequence shown here is derived from an EMBL/GenBank/DDBJ whole genome shotgun (WGS) entry which is preliminary data.</text>
</comment>
<feature type="region of interest" description="Disordered" evidence="1">
    <location>
        <begin position="31"/>
        <end position="69"/>
    </location>
</feature>
<feature type="compositionally biased region" description="Basic residues" evidence="1">
    <location>
        <begin position="45"/>
        <end position="69"/>
    </location>
</feature>
<sequence>MHRYDGRFVEVSACGVVPDDLLIHHPDTLELYQPEDGDLPEVRPHAGRGRGRGQGRGRGRGRRGGGRGR</sequence>
<dbReference type="EMBL" id="SDMP01000020">
    <property type="protein sequence ID" value="RYQ85877.1"/>
    <property type="molecule type" value="Genomic_DNA"/>
</dbReference>
<keyword evidence="3" id="KW-1185">Reference proteome</keyword>